<dbReference type="GO" id="GO:0004775">
    <property type="term" value="F:succinate-CoA ligase (ADP-forming) activity"/>
    <property type="evidence" value="ECO:0007669"/>
    <property type="project" value="TreeGrafter"/>
</dbReference>
<keyword evidence="5" id="KW-1185">Reference proteome</keyword>
<dbReference type="GO" id="GO:0005739">
    <property type="term" value="C:mitochondrion"/>
    <property type="evidence" value="ECO:0007669"/>
    <property type="project" value="TreeGrafter"/>
</dbReference>
<dbReference type="SUPFAM" id="SSF51735">
    <property type="entry name" value="NAD(P)-binding Rossmann-fold domains"/>
    <property type="match status" value="1"/>
</dbReference>
<dbReference type="RefSeq" id="XP_013329051.1">
    <property type="nucleotide sequence ID" value="XM_013473597.1"/>
</dbReference>
<name>A0A0F4YW35_RASE3</name>
<keyword evidence="2" id="KW-0812">Transmembrane</keyword>
<dbReference type="EC" id="6.2.1.4" evidence="4"/>
<reference evidence="4 5" key="1">
    <citation type="submission" date="2015-04" db="EMBL/GenBank/DDBJ databases">
        <authorList>
            <person name="Heijne W.H."/>
            <person name="Fedorova N.D."/>
            <person name="Nierman W.C."/>
            <person name="Vollebregt A.W."/>
            <person name="Zhao Z."/>
            <person name="Wu L."/>
            <person name="Kumar M."/>
            <person name="Stam H."/>
            <person name="van den Berg M.A."/>
            <person name="Pel H.J."/>
        </authorList>
    </citation>
    <scope>NUCLEOTIDE SEQUENCE [LARGE SCALE GENOMIC DNA]</scope>
    <source>
        <strain evidence="4 5">CBS 393.64</strain>
    </source>
</reference>
<evidence type="ECO:0000259" key="3">
    <source>
        <dbReference type="SMART" id="SM00881"/>
    </source>
</evidence>
<dbReference type="SUPFAM" id="SSF56059">
    <property type="entry name" value="Glutathione synthetase ATP-binding domain-like"/>
    <property type="match status" value="1"/>
</dbReference>
<dbReference type="GeneID" id="25315867"/>
<dbReference type="GO" id="GO:0006099">
    <property type="term" value="P:tricarboxylic acid cycle"/>
    <property type="evidence" value="ECO:0007669"/>
    <property type="project" value="TreeGrafter"/>
</dbReference>
<dbReference type="FunFam" id="3.40.50.261:FF:000001">
    <property type="entry name" value="Succinate--CoA ligase [ADP-forming] subunit beta"/>
    <property type="match status" value="1"/>
</dbReference>
<dbReference type="Gene3D" id="3.40.50.720">
    <property type="entry name" value="NAD(P)-binding Rossmann-like Domain"/>
    <property type="match status" value="1"/>
</dbReference>
<dbReference type="Proteomes" id="UP000053958">
    <property type="component" value="Unassembled WGS sequence"/>
</dbReference>
<dbReference type="Pfam" id="PF03061">
    <property type="entry name" value="4HBT"/>
    <property type="match status" value="1"/>
</dbReference>
<dbReference type="Gene3D" id="3.40.50.261">
    <property type="entry name" value="Succinyl-CoA synthetase domains"/>
    <property type="match status" value="2"/>
</dbReference>
<protein>
    <submittedName>
        <fullName evidence="4">Succinyl-CoA synthetase subunit alpha</fullName>
        <ecNumber evidence="4">6.2.1.4</ecNumber>
    </submittedName>
</protein>
<dbReference type="FunFam" id="3.40.50.720:FF:000340">
    <property type="entry name" value="Succinyl-CoA synthetase subunit alpha"/>
    <property type="match status" value="1"/>
</dbReference>
<evidence type="ECO:0000256" key="1">
    <source>
        <dbReference type="ARBA" id="ARBA00022741"/>
    </source>
</evidence>
<dbReference type="EMBL" id="LASV01000142">
    <property type="protein sequence ID" value="KKA22439.1"/>
    <property type="molecule type" value="Genomic_DNA"/>
</dbReference>
<keyword evidence="1" id="KW-0547">Nucleotide-binding</keyword>
<dbReference type="InterPro" id="IPR006683">
    <property type="entry name" value="Thioestr_dom"/>
</dbReference>
<dbReference type="STRING" id="1408163.A0A0F4YW35"/>
<dbReference type="SMART" id="SM00881">
    <property type="entry name" value="CoA_binding"/>
    <property type="match status" value="1"/>
</dbReference>
<evidence type="ECO:0000256" key="2">
    <source>
        <dbReference type="SAM" id="Phobius"/>
    </source>
</evidence>
<dbReference type="GO" id="GO:0000166">
    <property type="term" value="F:nucleotide binding"/>
    <property type="evidence" value="ECO:0007669"/>
    <property type="project" value="UniProtKB-KW"/>
</dbReference>
<gene>
    <name evidence="4" type="ORF">T310_3518</name>
</gene>
<evidence type="ECO:0000313" key="4">
    <source>
        <dbReference type="EMBL" id="KKA22439.1"/>
    </source>
</evidence>
<dbReference type="Pfam" id="PF00549">
    <property type="entry name" value="Ligase_CoA"/>
    <property type="match status" value="2"/>
</dbReference>
<dbReference type="GO" id="GO:0004776">
    <property type="term" value="F:succinate-CoA ligase (GDP-forming) activity"/>
    <property type="evidence" value="ECO:0007669"/>
    <property type="project" value="UniProtKB-EC"/>
</dbReference>
<dbReference type="Gene3D" id="3.10.129.10">
    <property type="entry name" value="Hotdog Thioesterase"/>
    <property type="match status" value="1"/>
</dbReference>
<dbReference type="PANTHER" id="PTHR11117">
    <property type="entry name" value="SUCCINYL-COA LIGASE SUBUNIT ALPHA"/>
    <property type="match status" value="1"/>
</dbReference>
<sequence>MSARTLSTRLSRAKLVASPFRRPGKNPDFRFSTSSKALSYADTLPNLKIGAHTKVLYQGFTGRQATANAKESLEWGTKVVGGVKPGVEGEHLGLPIFPSVRAAKEQTNPDASAIYVPGNQTAKAIEEALEAEIPLVVAVAEHVPLHDMLRVRLPFLSYSLHAPNPVKDQAGFQPLPCFSPGKVGIVAKSGTLSYETVASTTRAGLGQSLCISMGGDVLAGTTFVDALKIFEHDPDTEGIIIVGEVGGTAEIDAAEWIKDYRRRTPDPKPIMALVGGLEAPPGRIMGHAGAWAAPGEPDARAKYKALEDAGAVMVSHPEKFGDGMKTLLNDRRSRLQTGTTSKGASQQRGFHTVRRASLQKGPVSVDSMQRRSIYIKQHQAFDMLEANSVATRERPASPDDFFLSISVDRTSFSPCITASTSAEAHGPTSSSQKIPFNYANPEFLRDDSIQVALATYLGLSEASHKELGRFIQKLWHIFQTKEAFLLETRASLSSEGTIEVHGARFGFDDAAFRSSGRQEDVHRLRDTTEEVPEEVEAEKHGIIYVKLQGEGSIGTLVNGAGLAMNTVDALTMKGGHCANFLDTGGKATSETVKASFRIVCSDPRVRAIFVNIFGGLTRCDMIAEGIIMAFRDLDMKVPVVVRLRGTNEAIGQKMTLIWNRCIDVDYLAQVFDLFSVQHFGRLCKVANLFGILEIKQLEIFAEALAARTIMLGVRSLPTRTRINSFHTVPTITPATRIVPDRELWVSTTKAQRPALRRTGLALSRASGRRTSYRFYSTEATSAASSQPPKPPSRLRRVLGFTSLVVIAYLAGFAVFPLRTTARTMAGVPTDAETLQLYEPVDERSREIDNHIKTHPLAEKLRADPAYTESRPHLKIPEEFRSRNLTGGTLAGPNRIVVPPYVWSQKSGRDMVSIFYLGSDVCGHPGIVHGGLLATILDEGLARCCFPVLPNGIGVTANLNIDYRKPVPADTYAVLRASTVKVEGRKAWVEGRIETLPEGDEEPVVLVEAKGLFVEPKYAKVSIVALEGFE</sequence>
<feature type="transmembrane region" description="Helical" evidence="2">
    <location>
        <begin position="797"/>
        <end position="815"/>
    </location>
</feature>
<dbReference type="Gene3D" id="3.30.470.20">
    <property type="entry name" value="ATP-grasp fold, B domain"/>
    <property type="match status" value="1"/>
</dbReference>
<keyword evidence="2" id="KW-1133">Transmembrane helix</keyword>
<dbReference type="SUPFAM" id="SSF52210">
    <property type="entry name" value="Succinyl-CoA synthetase domains"/>
    <property type="match status" value="2"/>
</dbReference>
<dbReference type="CDD" id="cd03443">
    <property type="entry name" value="PaaI_thioesterase"/>
    <property type="match status" value="1"/>
</dbReference>
<dbReference type="InterPro" id="IPR003781">
    <property type="entry name" value="CoA-bd"/>
</dbReference>
<dbReference type="PRINTS" id="PR01798">
    <property type="entry name" value="SCOASYNTHASE"/>
</dbReference>
<dbReference type="InterPro" id="IPR036291">
    <property type="entry name" value="NAD(P)-bd_dom_sf"/>
</dbReference>
<dbReference type="InterPro" id="IPR029069">
    <property type="entry name" value="HotDog_dom_sf"/>
</dbReference>
<evidence type="ECO:0000313" key="5">
    <source>
        <dbReference type="Proteomes" id="UP000053958"/>
    </source>
</evidence>
<dbReference type="Pfam" id="PF02629">
    <property type="entry name" value="CoA_binding"/>
    <property type="match status" value="1"/>
</dbReference>
<accession>A0A0F4YW35</accession>
<feature type="domain" description="CoA-binding" evidence="3">
    <location>
        <begin position="48"/>
        <end position="143"/>
    </location>
</feature>
<dbReference type="FunFam" id="3.40.50.261:FF:000017">
    <property type="entry name" value="Succinyl-CoA synthetase subunit alpha"/>
    <property type="match status" value="1"/>
</dbReference>
<dbReference type="InterPro" id="IPR005811">
    <property type="entry name" value="SUCC_ACL_C"/>
</dbReference>
<keyword evidence="2" id="KW-0472">Membrane</keyword>
<dbReference type="SUPFAM" id="SSF54637">
    <property type="entry name" value="Thioesterase/thiol ester dehydrase-isomerase"/>
    <property type="match status" value="1"/>
</dbReference>
<organism evidence="4 5">
    <name type="scientific">Rasamsonia emersonii (strain ATCC 16479 / CBS 393.64 / IMI 116815)</name>
    <dbReference type="NCBI Taxonomy" id="1408163"/>
    <lineage>
        <taxon>Eukaryota</taxon>
        <taxon>Fungi</taxon>
        <taxon>Dikarya</taxon>
        <taxon>Ascomycota</taxon>
        <taxon>Pezizomycotina</taxon>
        <taxon>Eurotiomycetes</taxon>
        <taxon>Eurotiomycetidae</taxon>
        <taxon>Eurotiales</taxon>
        <taxon>Trichocomaceae</taxon>
        <taxon>Rasamsonia</taxon>
    </lineage>
</organism>
<proteinExistence type="predicted"/>
<dbReference type="GO" id="GO:0009361">
    <property type="term" value="C:succinate-CoA ligase complex (ADP-forming)"/>
    <property type="evidence" value="ECO:0007669"/>
    <property type="project" value="TreeGrafter"/>
</dbReference>
<dbReference type="AlphaFoldDB" id="A0A0F4YW35"/>
<dbReference type="PROSITE" id="PS01217">
    <property type="entry name" value="SUCCINYL_COA_LIG_3"/>
    <property type="match status" value="1"/>
</dbReference>
<comment type="caution">
    <text evidence="4">The sequence shown here is derived from an EMBL/GenBank/DDBJ whole genome shotgun (WGS) entry which is preliminary data.</text>
</comment>
<dbReference type="PANTHER" id="PTHR11117:SF6">
    <property type="entry name" value="SYNTHETASE SUBUNIT ALPHA, PUTATIVE (AFU_ORTHOLOGUE AFUA_1G10830)-RELATED"/>
    <property type="match status" value="1"/>
</dbReference>
<keyword evidence="4" id="KW-0436">Ligase</keyword>
<dbReference type="InterPro" id="IPR016102">
    <property type="entry name" value="Succinyl-CoA_synth-like"/>
</dbReference>
<dbReference type="OrthoDB" id="1664372at2759"/>
<dbReference type="InterPro" id="IPR017866">
    <property type="entry name" value="Succ-CoA_synthase_bsu_CS"/>
</dbReference>